<proteinExistence type="predicted"/>
<dbReference type="RefSeq" id="XP_053585593.1">
    <property type="nucleotide sequence ID" value="XM_053730821.1"/>
</dbReference>
<dbReference type="GeneID" id="78776037"/>
<accession>A0A6A5GX34</accession>
<dbReference type="EMBL" id="WUAV01000004">
    <property type="protein sequence ID" value="KAF1758912.1"/>
    <property type="molecule type" value="Genomic_DNA"/>
</dbReference>
<protein>
    <submittedName>
        <fullName evidence="2">Uncharacterized protein</fullName>
    </submittedName>
</protein>
<reference evidence="2 3" key="1">
    <citation type="submission" date="2019-12" db="EMBL/GenBank/DDBJ databases">
        <title>Chromosome-level assembly of the Caenorhabditis remanei genome.</title>
        <authorList>
            <person name="Teterina A.A."/>
            <person name="Willis J.H."/>
            <person name="Phillips P.C."/>
        </authorList>
    </citation>
    <scope>NUCLEOTIDE SEQUENCE [LARGE SCALE GENOMIC DNA]</scope>
    <source>
        <strain evidence="2 3">PX506</strain>
        <tissue evidence="2">Whole organism</tissue>
    </source>
</reference>
<evidence type="ECO:0000313" key="3">
    <source>
        <dbReference type="Proteomes" id="UP000483820"/>
    </source>
</evidence>
<feature type="transmembrane region" description="Helical" evidence="1">
    <location>
        <begin position="12"/>
        <end position="42"/>
    </location>
</feature>
<organism evidence="2 3">
    <name type="scientific">Caenorhabditis remanei</name>
    <name type="common">Caenorhabditis vulgaris</name>
    <dbReference type="NCBI Taxonomy" id="31234"/>
    <lineage>
        <taxon>Eukaryota</taxon>
        <taxon>Metazoa</taxon>
        <taxon>Ecdysozoa</taxon>
        <taxon>Nematoda</taxon>
        <taxon>Chromadorea</taxon>
        <taxon>Rhabditida</taxon>
        <taxon>Rhabditina</taxon>
        <taxon>Rhabditomorpha</taxon>
        <taxon>Rhabditoidea</taxon>
        <taxon>Rhabditidae</taxon>
        <taxon>Peloderinae</taxon>
        <taxon>Caenorhabditis</taxon>
    </lineage>
</organism>
<name>A0A6A5GX34_CAERE</name>
<keyword evidence="1" id="KW-0472">Membrane</keyword>
<dbReference type="AlphaFoldDB" id="A0A6A5GX34"/>
<keyword evidence="1" id="KW-1133">Transmembrane helix</keyword>
<evidence type="ECO:0000256" key="1">
    <source>
        <dbReference type="SAM" id="Phobius"/>
    </source>
</evidence>
<comment type="caution">
    <text evidence="2">The sequence shown here is derived from an EMBL/GenBank/DDBJ whole genome shotgun (WGS) entry which is preliminary data.</text>
</comment>
<dbReference type="Proteomes" id="UP000483820">
    <property type="component" value="Chromosome IV"/>
</dbReference>
<dbReference type="KEGG" id="crq:GCK72_015372"/>
<gene>
    <name evidence="2" type="ORF">GCK72_015372</name>
</gene>
<sequence length="124" mass="14207">MTLLQSLYFSDFGYRILAIGEAFITYAFPFLLTIVMDIAVLYQLANSRQSPKTPISSLIVYQLGFNLEVTNMHDLKSDDVELGLQKFKASNERTIHRFHRLLLQILSQKSLKITEELDLHGSIV</sequence>
<keyword evidence="1" id="KW-0812">Transmembrane</keyword>
<evidence type="ECO:0000313" key="2">
    <source>
        <dbReference type="EMBL" id="KAF1758912.1"/>
    </source>
</evidence>
<dbReference type="CTD" id="78776037"/>